<feature type="domain" description="MRH" evidence="8">
    <location>
        <begin position="1146"/>
        <end position="1282"/>
    </location>
</feature>
<keyword evidence="2" id="KW-0813">Transport</keyword>
<feature type="domain" description="MRH" evidence="8">
    <location>
        <begin position="533"/>
        <end position="673"/>
    </location>
</feature>
<keyword evidence="10" id="KW-1185">Reference proteome</keyword>
<dbReference type="FunCoup" id="H2YHR5">
    <property type="interactions" value="25"/>
</dbReference>
<keyword evidence="7" id="KW-1015">Disulfide bond</keyword>
<dbReference type="GeneTree" id="ENSGT00390000013943"/>
<dbReference type="GO" id="GO:0007041">
    <property type="term" value="P:lysosomal transport"/>
    <property type="evidence" value="ECO:0007669"/>
    <property type="project" value="InterPro"/>
</dbReference>
<evidence type="ECO:0000256" key="4">
    <source>
        <dbReference type="ARBA" id="ARBA00022729"/>
    </source>
</evidence>
<evidence type="ECO:0000256" key="7">
    <source>
        <dbReference type="ARBA" id="ARBA00023157"/>
    </source>
</evidence>
<dbReference type="GO" id="GO:0038023">
    <property type="term" value="F:signaling receptor activity"/>
    <property type="evidence" value="ECO:0007669"/>
    <property type="project" value="InterPro"/>
</dbReference>
<organism evidence="9 10">
    <name type="scientific">Ciona savignyi</name>
    <name type="common">Pacific transparent sea squirt</name>
    <dbReference type="NCBI Taxonomy" id="51511"/>
    <lineage>
        <taxon>Eukaryota</taxon>
        <taxon>Metazoa</taxon>
        <taxon>Chordata</taxon>
        <taxon>Tunicata</taxon>
        <taxon>Ascidiacea</taxon>
        <taxon>Phlebobranchia</taxon>
        <taxon>Cionidae</taxon>
        <taxon>Ciona</taxon>
    </lineage>
</organism>
<dbReference type="OMA" id="FITYQSS"/>
<dbReference type="InterPro" id="IPR000479">
    <property type="entry name" value="CIMR_rpt"/>
</dbReference>
<dbReference type="GO" id="GO:0005770">
    <property type="term" value="C:late endosome"/>
    <property type="evidence" value="ECO:0007669"/>
    <property type="project" value="TreeGrafter"/>
</dbReference>
<evidence type="ECO:0000256" key="2">
    <source>
        <dbReference type="ARBA" id="ARBA00022448"/>
    </source>
</evidence>
<dbReference type="GO" id="GO:0005886">
    <property type="term" value="C:plasma membrane"/>
    <property type="evidence" value="ECO:0007669"/>
    <property type="project" value="TreeGrafter"/>
</dbReference>
<evidence type="ECO:0000256" key="6">
    <source>
        <dbReference type="ARBA" id="ARBA00023136"/>
    </source>
</evidence>
<reference evidence="10" key="1">
    <citation type="submission" date="2003-08" db="EMBL/GenBank/DDBJ databases">
        <authorList>
            <person name="Birren B."/>
            <person name="Nusbaum C."/>
            <person name="Abebe A."/>
            <person name="Abouelleil A."/>
            <person name="Adekoya E."/>
            <person name="Ait-zahra M."/>
            <person name="Allen N."/>
            <person name="Allen T."/>
            <person name="An P."/>
            <person name="Anderson M."/>
            <person name="Anderson S."/>
            <person name="Arachchi H."/>
            <person name="Armbruster J."/>
            <person name="Bachantsang P."/>
            <person name="Baldwin J."/>
            <person name="Barry A."/>
            <person name="Bayul T."/>
            <person name="Blitshsteyn B."/>
            <person name="Bloom T."/>
            <person name="Blye J."/>
            <person name="Boguslavskiy L."/>
            <person name="Borowsky M."/>
            <person name="Boukhgalter B."/>
            <person name="Brunache A."/>
            <person name="Butler J."/>
            <person name="Calixte N."/>
            <person name="Calvo S."/>
            <person name="Camarata J."/>
            <person name="Campo K."/>
            <person name="Chang J."/>
            <person name="Cheshatsang Y."/>
            <person name="Citroen M."/>
            <person name="Collymore A."/>
            <person name="Considine T."/>
            <person name="Cook A."/>
            <person name="Cooke P."/>
            <person name="Corum B."/>
            <person name="Cuomo C."/>
            <person name="David R."/>
            <person name="Dawoe T."/>
            <person name="Degray S."/>
            <person name="Dodge S."/>
            <person name="Dooley K."/>
            <person name="Dorje P."/>
            <person name="Dorjee K."/>
            <person name="Dorris L."/>
            <person name="Duffey N."/>
            <person name="Dupes A."/>
            <person name="Elkins T."/>
            <person name="Engels R."/>
            <person name="Erickson J."/>
            <person name="Farina A."/>
            <person name="Faro S."/>
            <person name="Ferreira P."/>
            <person name="Fischer H."/>
            <person name="Fitzgerald M."/>
            <person name="Foley K."/>
            <person name="Gage D."/>
            <person name="Galagan J."/>
            <person name="Gearin G."/>
            <person name="Gnerre S."/>
            <person name="Gnirke A."/>
            <person name="Goyette A."/>
            <person name="Graham J."/>
            <person name="Grandbois E."/>
            <person name="Gyaltsen K."/>
            <person name="Hafez N."/>
            <person name="Hagopian D."/>
            <person name="Hagos B."/>
            <person name="Hall J."/>
            <person name="Hatcher B."/>
            <person name="Heller A."/>
            <person name="Higgins H."/>
            <person name="Honan T."/>
            <person name="Horn A."/>
            <person name="Houde N."/>
            <person name="Hughes L."/>
            <person name="Hulme W."/>
            <person name="Husby E."/>
            <person name="Iliev I."/>
            <person name="Jaffe D."/>
            <person name="Jones C."/>
            <person name="Kamal M."/>
            <person name="Kamat A."/>
            <person name="Kamvysselis M."/>
            <person name="Karlsson E."/>
            <person name="Kells C."/>
            <person name="Kieu A."/>
            <person name="Kisner P."/>
            <person name="Kodira C."/>
            <person name="Kulbokas E."/>
            <person name="Labutti K."/>
            <person name="Lama D."/>
            <person name="Landers T."/>
            <person name="Leger J."/>
            <person name="Levine S."/>
            <person name="Lewis D."/>
            <person name="Lewis T."/>
            <person name="Lindblad-toh K."/>
            <person name="Liu X."/>
            <person name="Lokyitsang T."/>
            <person name="Lokyitsang Y."/>
            <person name="Lucien O."/>
            <person name="Lui A."/>
            <person name="Ma L.J."/>
            <person name="Mabbitt R."/>
            <person name="Macdonald J."/>
            <person name="Maclean C."/>
            <person name="Major J."/>
            <person name="Manning J."/>
            <person name="Marabella R."/>
            <person name="Maru K."/>
            <person name="Matthews C."/>
            <person name="Mauceli E."/>
            <person name="Mccarthy M."/>
            <person name="Mcdonough S."/>
            <person name="Mcghee T."/>
            <person name="Meldrim J."/>
            <person name="Meneus L."/>
            <person name="Mesirov J."/>
            <person name="Mihalev A."/>
            <person name="Mihova T."/>
            <person name="Mikkelsen T."/>
            <person name="Mlenga V."/>
            <person name="Moru K."/>
            <person name="Mozes J."/>
            <person name="Mulrain L."/>
            <person name="Munson G."/>
            <person name="Naylor J."/>
            <person name="Newes C."/>
            <person name="Nguyen C."/>
            <person name="Nguyen N."/>
            <person name="Nguyen T."/>
            <person name="Nicol R."/>
            <person name="Nielsen C."/>
            <person name="Nizzari M."/>
            <person name="Norbu C."/>
            <person name="Norbu N."/>
            <person name="O'donnell P."/>
            <person name="Okoawo O."/>
            <person name="O'leary S."/>
            <person name="Omotosho B."/>
            <person name="O'neill K."/>
            <person name="Osman S."/>
            <person name="Parker S."/>
            <person name="Perrin D."/>
            <person name="Phunkhang P."/>
            <person name="Piqani B."/>
            <person name="Purcell S."/>
            <person name="Rachupka T."/>
            <person name="Ramasamy U."/>
            <person name="Rameau R."/>
            <person name="Ray V."/>
            <person name="Raymond C."/>
            <person name="Retta R."/>
            <person name="Richardson S."/>
            <person name="Rise C."/>
            <person name="Rodriguez J."/>
            <person name="Rogers J."/>
            <person name="Rogov P."/>
            <person name="Rutman M."/>
            <person name="Schupbach R."/>
            <person name="Seaman C."/>
            <person name="Settipalli S."/>
            <person name="Sharpe T."/>
            <person name="Sheridan J."/>
            <person name="Sherpa N."/>
            <person name="Shi J."/>
            <person name="Smirnov S."/>
            <person name="Smith C."/>
            <person name="Sougnez C."/>
            <person name="Spencer B."/>
            <person name="Stalker J."/>
            <person name="Stange-thomann N."/>
            <person name="Stavropoulos S."/>
            <person name="Stetson K."/>
            <person name="Stone C."/>
            <person name="Stone S."/>
            <person name="Stubbs M."/>
            <person name="Talamas J."/>
            <person name="Tchuinga P."/>
            <person name="Tenzing P."/>
            <person name="Tesfaye S."/>
            <person name="Theodore J."/>
            <person name="Thoulutsang Y."/>
            <person name="Topham K."/>
            <person name="Towey S."/>
            <person name="Tsamla T."/>
            <person name="Tsomo N."/>
            <person name="Vallee D."/>
            <person name="Vassiliev H."/>
            <person name="Venkataraman V."/>
            <person name="Vinson J."/>
            <person name="Vo A."/>
            <person name="Wade C."/>
            <person name="Wang S."/>
            <person name="Wangchuk T."/>
            <person name="Wangdi T."/>
            <person name="Whittaker C."/>
            <person name="Wilkinson J."/>
            <person name="Wu Y."/>
            <person name="Wyman D."/>
            <person name="Yadav S."/>
            <person name="Yang S."/>
            <person name="Yang X."/>
            <person name="Yeager S."/>
            <person name="Yee E."/>
            <person name="Young G."/>
            <person name="Zainoun J."/>
            <person name="Zembeck L."/>
            <person name="Zimmer A."/>
            <person name="Zody M."/>
            <person name="Lander E."/>
        </authorList>
    </citation>
    <scope>NUCLEOTIDE SEQUENCE [LARGE SCALE GENOMIC DNA]</scope>
</reference>
<name>H2YHR5_CIOSA</name>
<dbReference type="GO" id="GO:0005520">
    <property type="term" value="F:insulin-like growth factor binding"/>
    <property type="evidence" value="ECO:0007669"/>
    <property type="project" value="TreeGrafter"/>
</dbReference>
<feature type="domain" description="MRH" evidence="8">
    <location>
        <begin position="1286"/>
        <end position="1428"/>
    </location>
</feature>
<evidence type="ECO:0000256" key="1">
    <source>
        <dbReference type="ARBA" id="ARBA00004308"/>
    </source>
</evidence>
<feature type="domain" description="MRH" evidence="8">
    <location>
        <begin position="224"/>
        <end position="377"/>
    </location>
</feature>
<feature type="domain" description="MRH" evidence="8">
    <location>
        <begin position="984"/>
        <end position="1137"/>
    </location>
</feature>
<dbReference type="InParanoid" id="H2YHR5"/>
<feature type="domain" description="MRH" evidence="8">
    <location>
        <begin position="1583"/>
        <end position="1727"/>
    </location>
</feature>
<accession>H2YHR5</accession>
<evidence type="ECO:0000256" key="3">
    <source>
        <dbReference type="ARBA" id="ARBA00022692"/>
    </source>
</evidence>
<feature type="domain" description="MRH" evidence="8">
    <location>
        <begin position="1919"/>
        <end position="2062"/>
    </location>
</feature>
<feature type="domain" description="MRH" evidence="8">
    <location>
        <begin position="2080"/>
        <end position="2222"/>
    </location>
</feature>
<sequence>MEYNTTTLCESNSNGTFFYRSSITFECAKTLGSPPVISADSCSVDILWETSLACRESEYDATKEVRCYAYDSNHHKRDLESLIKRVGGHEVTDPTSASSDKFYINVCRDIRSVDGDVEAAHVGHCPRGAAACLVRGGKGYLLGEVVTPLTIGENNRLILTYHGTSRNAPLECSGTPPQVIVNFVCPGTNRGGTRPPILTSSTNCQYSIEWWTEAACVTDFVSSSTCRLDLERHGIDLDLSPLTLEGESSRYTIHTQDSAGTTFYINVCETTGILCGAKDDKTKNTVCQTTSKLCSNPKGYIGGEKEGYKVKYFDGQLSLTYKNGDRCHGNGFRRTSVILFHCNKTAGEFVCVGSPVFSHEIHCTYYFDWETRYACLAPVPSCSVVDEKGQNFDLSPLARTTASHSSNWEVLDGGDATENRRYFVNVCGEIIRDSTTTNCPIDSSVCLVHGGISDSLGSFAHSSITAKDNKILLNYTGGACPSGGVRTTLITLYCRLGDLESSPVLKYHSPDDCVVSMTWHTAAACPLKTVTGTDCIISDEDSGLTFDLRRLTQSENMYKIPVGDYDYYLNICGELKNSPCNKPGNRPAACQVKRTGQHRAFTTGQVSDSLTYYDGFIKLVYHDGDSYSNKLHNRSTQISFLCDNSSGTGRPEFVNEGNFTYLFNWYTSYVCPAASVQCMVTDPSSGQQYDLSSLAKSEDNEDANWSAMGGNDGQPKSKYYLNVCRPVNEIRATNLESCDALAGACSTTVDHNGIEKVEISNLGRPTSGPRIESSGHLSITYTSGGHCVENGVSKNYSTIIHFVCVKGALSSTPRFIERSACSVSFMWNTEAACPITSLTQGSCEVVDPNSRLTYNLRPLTRKPSDPYRVDGVHGYEYELNICGNVETCQNNEYPSSAGCAFTHTTTKLMRGYLTTTVLTYSDDGQLSLTYQSKNRISDGNFLSYVVNFICNHTVSHGAPRLSNVDGDFVRFDFPTSLVCQPEQVDCVVTDDLGNQYDLTPLSNPDHPWDVLDEDNSRRFFLSVCRPLPPVPGCSGKMLCGGNGACYTYRDATDNQIKGHGLGLIQSNPIAVREGNSSTVSIRYMGGDVCGHDSTRRYASRIIFECSTAEGKSPVMQPNDESPCDFVFIWETPFACPVSKSVTQNDAVCSVVEPLYHMTFDLSTMTSATDYIFSGGECVIWGKVHSVHLVSLISTLSHGVDWGGGKGDSVHTAGNPNTTLVYNDAVIKLTYLHGEKCHQNQFERSTEFRFTCHHHGNENPTFINETHDCTYLFDWPTPHACPPIRIVECTAQGPDGQQYDLSALSLMHANHMTSTSQQGRSYFINVCRTLLHTPGVTCPPNSAACMKTSDNTYTNLGSVHGVPQFVDGKLRISYTDGAQCAGDNSKNYTTTVTFECSRGSGTDTVPVVTSEEAACHVQILWSTSAACPLQRGGTMGSCRARNPATGHVFDLSSLESTSYYAVHSLVGEEFHINVCEHVVDQHCEQNAGSCLHFSGSYITTGEANANLTYTDGVLTLRYDGGHVCSADNRYRHSTVINFVCHRSTSPSLHAPGNPQSTPVHISDDRDTCTHYFSWHTYRACEEQYPCAVNDLSSSVPRIIDLSPFVRESGHYPTISNIVGERGTYFINICRPLTPTPGVTCPAGSASCEVIPGQPPKVTKGHPSSSNTVAVDYHSNLPCTTSSNSSVTVSTRIIFSCLRGAGKGEPRLTAVTEDCVYLFSWPTDLILCDSPSTSPSSGQCSYTNDVKKLTYDLSKLGAVTVAEKSGTFQIDLCQSVVSSGTECEGAAICYEDKNHHKVSLGAASSRTFLAGLTSVYALTARYTNGDTCGNCKYFVLVESLNLLKKFVPALIILKYPSTNLNPDFNKENFFFALKYPNKKRSTTIFFICDHNPTTPDILYNGDDCHYSVYWKTDIVCPPVSESCVVTDANLGLTFDLSLLSSLTHSWTFRNDGYSYFFNLCQSVHMSGSYQCKVGTAVCRRKGAQTQSFGTVVSQSARVISRTNIEIKYTGGEKGVCTDTTTPVSTVISLVCDPAVLGKPRFERCFSKEKCKLRISWKTRIACSDSPTTVMPDRSGKFIDPKSGMTFDLSPLINKRSWVAGGDLRDDTSSYKYMISIHGNPDIGSVDQRFLSKCGRSATVCQYNIGANFVRQIGAFSDTSPSFVISDESLEVNFTSMDRCGKDSNKHSYVVVALQCSADGLGNPEFFYESNDCGYYFRWYTSVMC</sequence>
<feature type="domain" description="MRH" evidence="8">
    <location>
        <begin position="676"/>
        <end position="835"/>
    </location>
</feature>
<feature type="domain" description="MRH" evidence="8">
    <location>
        <begin position="1736"/>
        <end position="1916"/>
    </location>
</feature>
<protein>
    <recommendedName>
        <fullName evidence="8">MRH domain-containing protein</fullName>
    </recommendedName>
</protein>
<dbReference type="SUPFAM" id="SSF50911">
    <property type="entry name" value="Mannose 6-phosphate receptor domain"/>
    <property type="match status" value="15"/>
</dbReference>
<dbReference type="Ensembl" id="ENSCSAVT00000004932.1">
    <property type="protein sequence ID" value="ENSCSAVP00000004864.1"/>
    <property type="gene ID" value="ENSCSAVG00000002896.1"/>
</dbReference>
<dbReference type="PANTHER" id="PTHR15071:SF17">
    <property type="entry name" value="CATION-INDEPENDENT MANNOSE-6-PHOSPHATE RECEPTOR"/>
    <property type="match status" value="1"/>
</dbReference>
<keyword evidence="5" id="KW-1133">Transmembrane helix</keyword>
<feature type="domain" description="MRH" evidence="8">
    <location>
        <begin position="65"/>
        <end position="218"/>
    </location>
</feature>
<dbReference type="STRING" id="51511.ENSCSAVP00000004864"/>
<evidence type="ECO:0000256" key="5">
    <source>
        <dbReference type="ARBA" id="ARBA00022989"/>
    </source>
</evidence>
<comment type="subcellular location">
    <subcellularLocation>
        <location evidence="1">Endomembrane system</location>
    </subcellularLocation>
</comment>
<dbReference type="Proteomes" id="UP000007875">
    <property type="component" value="Unassembled WGS sequence"/>
</dbReference>
<dbReference type="Pfam" id="PF00878">
    <property type="entry name" value="CIMR"/>
    <property type="match status" value="14"/>
</dbReference>
<dbReference type="PANTHER" id="PTHR15071">
    <property type="entry name" value="MANNOSE-6-PHOSPHATE RECEPTOR FAMILY MEMBER"/>
    <property type="match status" value="1"/>
</dbReference>
<dbReference type="SMART" id="SM01404">
    <property type="entry name" value="CIMR"/>
    <property type="match status" value="14"/>
</dbReference>
<dbReference type="InterPro" id="IPR009011">
    <property type="entry name" value="Man6P_isomerase_rcpt-bd_dom_sf"/>
</dbReference>
<dbReference type="Gene3D" id="2.70.130.10">
    <property type="entry name" value="Mannose-6-phosphate receptor binding domain"/>
    <property type="match status" value="15"/>
</dbReference>
<dbReference type="eggNOG" id="KOG4504">
    <property type="taxonomic scope" value="Eukaryota"/>
</dbReference>
<feature type="domain" description="MRH" evidence="8">
    <location>
        <begin position="1435"/>
        <end position="1581"/>
    </location>
</feature>
<evidence type="ECO:0000313" key="10">
    <source>
        <dbReference type="Proteomes" id="UP000007875"/>
    </source>
</evidence>
<reference evidence="9" key="3">
    <citation type="submission" date="2025-09" db="UniProtKB">
        <authorList>
            <consortium name="Ensembl"/>
        </authorList>
    </citation>
    <scope>IDENTIFICATION</scope>
</reference>
<dbReference type="PROSITE" id="PS51914">
    <property type="entry name" value="MRH"/>
    <property type="match status" value="15"/>
</dbReference>
<dbReference type="InterPro" id="IPR044865">
    <property type="entry name" value="MRH_dom"/>
</dbReference>
<evidence type="ECO:0000313" key="9">
    <source>
        <dbReference type="Ensembl" id="ENSCSAVP00000004864.1"/>
    </source>
</evidence>
<keyword evidence="6" id="KW-0472">Membrane</keyword>
<feature type="domain" description="MRH" evidence="8">
    <location>
        <begin position="841"/>
        <end position="981"/>
    </location>
</feature>
<feature type="domain" description="MRH" evidence="8">
    <location>
        <begin position="380"/>
        <end position="527"/>
    </location>
</feature>
<dbReference type="GO" id="GO:0005537">
    <property type="term" value="F:D-mannose binding"/>
    <property type="evidence" value="ECO:0007669"/>
    <property type="project" value="InterPro"/>
</dbReference>
<keyword evidence="3" id="KW-0812">Transmembrane</keyword>
<proteinExistence type="predicted"/>
<feature type="domain" description="MRH" evidence="8">
    <location>
        <begin position="1"/>
        <end position="56"/>
    </location>
</feature>
<evidence type="ECO:0000259" key="8">
    <source>
        <dbReference type="PROSITE" id="PS51914"/>
    </source>
</evidence>
<dbReference type="HOGENOM" id="CLU_001182_0_0_1"/>
<dbReference type="GO" id="GO:0005802">
    <property type="term" value="C:trans-Golgi network"/>
    <property type="evidence" value="ECO:0007669"/>
    <property type="project" value="TreeGrafter"/>
</dbReference>
<keyword evidence="4" id="KW-0732">Signal</keyword>
<reference evidence="9" key="2">
    <citation type="submission" date="2025-08" db="UniProtKB">
        <authorList>
            <consortium name="Ensembl"/>
        </authorList>
    </citation>
    <scope>IDENTIFICATION</scope>
</reference>